<dbReference type="AlphaFoldDB" id="A0A382VFU0"/>
<sequence>VTVLFSDIVGFTPLCAEHTPFEVVNLLNRMYILFDEITDRFGLYKIETIGDAYMVVGGIPEADPHGVEKVADMALDMLEAMRDFRIDNTPDSDLVQVRLGIHTGPVVGGVVGTKVPLFSVYGDTVNTASRIESTSLPMCINVSQTTHAHLAKNTRYRFEERQQVELKGKGKTNTYLLYRA</sequence>
<dbReference type="FunFam" id="3.30.70.1230:FF:000030">
    <property type="entry name" value="Si:ch211-215j19.12"/>
    <property type="match status" value="1"/>
</dbReference>
<dbReference type="Pfam" id="PF00211">
    <property type="entry name" value="Guanylate_cyc"/>
    <property type="match status" value="1"/>
</dbReference>
<dbReference type="InterPro" id="IPR001054">
    <property type="entry name" value="A/G_cyclase"/>
</dbReference>
<dbReference type="EMBL" id="UINC01151637">
    <property type="protein sequence ID" value="SVD45364.1"/>
    <property type="molecule type" value="Genomic_DNA"/>
</dbReference>
<dbReference type="GO" id="GO:0000166">
    <property type="term" value="F:nucleotide binding"/>
    <property type="evidence" value="ECO:0007669"/>
    <property type="project" value="UniProtKB-KW"/>
</dbReference>
<dbReference type="PROSITE" id="PS00452">
    <property type="entry name" value="GUANYLATE_CYCLASE_1"/>
    <property type="match status" value="1"/>
</dbReference>
<evidence type="ECO:0000256" key="2">
    <source>
        <dbReference type="ARBA" id="ARBA00022692"/>
    </source>
</evidence>
<comment type="subcellular location">
    <subcellularLocation>
        <location evidence="1">Membrane</location>
    </subcellularLocation>
</comment>
<name>A0A382VFU0_9ZZZZ</name>
<protein>
    <recommendedName>
        <fullName evidence="7">Guanylate cyclase domain-containing protein</fullName>
    </recommendedName>
</protein>
<dbReference type="InterPro" id="IPR018297">
    <property type="entry name" value="A/G_cyclase_CS"/>
</dbReference>
<feature type="non-terminal residue" evidence="8">
    <location>
        <position position="1"/>
    </location>
</feature>
<keyword evidence="6" id="KW-0456">Lyase</keyword>
<keyword evidence="3" id="KW-0547">Nucleotide-binding</keyword>
<evidence type="ECO:0000259" key="7">
    <source>
        <dbReference type="PROSITE" id="PS50125"/>
    </source>
</evidence>
<accession>A0A382VFU0</accession>
<keyword evidence="2" id="KW-0812">Transmembrane</keyword>
<keyword evidence="5" id="KW-0472">Membrane</keyword>
<evidence type="ECO:0000256" key="4">
    <source>
        <dbReference type="ARBA" id="ARBA00022989"/>
    </source>
</evidence>
<dbReference type="PROSITE" id="PS50125">
    <property type="entry name" value="GUANYLATE_CYCLASE_2"/>
    <property type="match status" value="1"/>
</dbReference>
<keyword evidence="4" id="KW-1133">Transmembrane helix</keyword>
<dbReference type="PANTHER" id="PTHR11920:SF335">
    <property type="entry name" value="GUANYLATE CYCLASE"/>
    <property type="match status" value="1"/>
</dbReference>
<gene>
    <name evidence="8" type="ORF">METZ01_LOCUS398218</name>
</gene>
<dbReference type="GO" id="GO:0035556">
    <property type="term" value="P:intracellular signal transduction"/>
    <property type="evidence" value="ECO:0007669"/>
    <property type="project" value="InterPro"/>
</dbReference>
<evidence type="ECO:0000256" key="6">
    <source>
        <dbReference type="ARBA" id="ARBA00023239"/>
    </source>
</evidence>
<dbReference type="CDD" id="cd07302">
    <property type="entry name" value="CHD"/>
    <property type="match status" value="1"/>
</dbReference>
<dbReference type="GO" id="GO:0005886">
    <property type="term" value="C:plasma membrane"/>
    <property type="evidence" value="ECO:0007669"/>
    <property type="project" value="TreeGrafter"/>
</dbReference>
<dbReference type="GO" id="GO:0004383">
    <property type="term" value="F:guanylate cyclase activity"/>
    <property type="evidence" value="ECO:0007669"/>
    <property type="project" value="TreeGrafter"/>
</dbReference>
<dbReference type="InterPro" id="IPR029787">
    <property type="entry name" value="Nucleotide_cyclase"/>
</dbReference>
<dbReference type="SMART" id="SM00044">
    <property type="entry name" value="CYCc"/>
    <property type="match status" value="1"/>
</dbReference>
<proteinExistence type="predicted"/>
<dbReference type="InterPro" id="IPR050401">
    <property type="entry name" value="Cyclic_nucleotide_synthase"/>
</dbReference>
<evidence type="ECO:0000313" key="8">
    <source>
        <dbReference type="EMBL" id="SVD45364.1"/>
    </source>
</evidence>
<organism evidence="8">
    <name type="scientific">marine metagenome</name>
    <dbReference type="NCBI Taxonomy" id="408172"/>
    <lineage>
        <taxon>unclassified sequences</taxon>
        <taxon>metagenomes</taxon>
        <taxon>ecological metagenomes</taxon>
    </lineage>
</organism>
<dbReference type="PANTHER" id="PTHR11920">
    <property type="entry name" value="GUANYLYL CYCLASE"/>
    <property type="match status" value="1"/>
</dbReference>
<reference evidence="8" key="1">
    <citation type="submission" date="2018-05" db="EMBL/GenBank/DDBJ databases">
        <authorList>
            <person name="Lanie J.A."/>
            <person name="Ng W.-L."/>
            <person name="Kazmierczak K.M."/>
            <person name="Andrzejewski T.M."/>
            <person name="Davidsen T.M."/>
            <person name="Wayne K.J."/>
            <person name="Tettelin H."/>
            <person name="Glass J.I."/>
            <person name="Rusch D."/>
            <person name="Podicherti R."/>
            <person name="Tsui H.-C.T."/>
            <person name="Winkler M.E."/>
        </authorList>
    </citation>
    <scope>NUCLEOTIDE SEQUENCE</scope>
</reference>
<evidence type="ECO:0000256" key="3">
    <source>
        <dbReference type="ARBA" id="ARBA00022741"/>
    </source>
</evidence>
<dbReference type="GO" id="GO:0004016">
    <property type="term" value="F:adenylate cyclase activity"/>
    <property type="evidence" value="ECO:0007669"/>
    <property type="project" value="TreeGrafter"/>
</dbReference>
<dbReference type="GO" id="GO:0001653">
    <property type="term" value="F:peptide receptor activity"/>
    <property type="evidence" value="ECO:0007669"/>
    <property type="project" value="TreeGrafter"/>
</dbReference>
<dbReference type="GO" id="GO:0007168">
    <property type="term" value="P:receptor guanylyl cyclase signaling pathway"/>
    <property type="evidence" value="ECO:0007669"/>
    <property type="project" value="TreeGrafter"/>
</dbReference>
<feature type="domain" description="Guanylate cyclase" evidence="7">
    <location>
        <begin position="2"/>
        <end position="132"/>
    </location>
</feature>
<evidence type="ECO:0000256" key="1">
    <source>
        <dbReference type="ARBA" id="ARBA00004370"/>
    </source>
</evidence>
<evidence type="ECO:0000256" key="5">
    <source>
        <dbReference type="ARBA" id="ARBA00023136"/>
    </source>
</evidence>
<dbReference type="Gene3D" id="3.30.70.1230">
    <property type="entry name" value="Nucleotide cyclase"/>
    <property type="match status" value="1"/>
</dbReference>
<dbReference type="SUPFAM" id="SSF55073">
    <property type="entry name" value="Nucleotide cyclase"/>
    <property type="match status" value="1"/>
</dbReference>